<comment type="caution">
    <text evidence="11">The sequence shown here is derived from an EMBL/GenBank/DDBJ whole genome shotgun (WGS) entry which is preliminary data.</text>
</comment>
<evidence type="ECO:0000259" key="10">
    <source>
        <dbReference type="Pfam" id="PF07730"/>
    </source>
</evidence>
<name>A0ABS7G2N6_9ACTN</name>
<sequence length="363" mass="36926">MVPIGLLIAATVWGQPAAGRLLALDVAAGAAAWLLLALVPARPVLATLLMDALAAVSPAATPAATVGTLHTAMRRPLRLAVAVGAAGVAAHAARWPVRPTPGLSWGWWLVLIAVAHAALVGWGTLHQARAALIASLRERAARAEAEQHARVAEARGLERARIAREMHDVLAHRLSLLATFAGALEYRPDAPPEQLAKAAGVVRDGAHQALGELRDVLTVLRAAGDGAEPDGPQPVLADLPALLDEARAAGTPVELAGGVEDAAGLPPTLSRTVYRVIQEGLTNARKHAPGAPVRVALAGRPGDGLTVELTNPLTGGTAALPGSGTGLVGVAERVRLAGGAAEHGAAGGAFRLAARLPFPAAER</sequence>
<evidence type="ECO:0000256" key="3">
    <source>
        <dbReference type="ARBA" id="ARBA00022553"/>
    </source>
</evidence>
<dbReference type="EC" id="2.7.13.3" evidence="2"/>
<dbReference type="Gene3D" id="1.20.5.1930">
    <property type="match status" value="1"/>
</dbReference>
<evidence type="ECO:0000256" key="4">
    <source>
        <dbReference type="ARBA" id="ARBA00022679"/>
    </source>
</evidence>
<dbReference type="InterPro" id="IPR036890">
    <property type="entry name" value="HATPase_C_sf"/>
</dbReference>
<dbReference type="SUPFAM" id="SSF55874">
    <property type="entry name" value="ATPase domain of HSP90 chaperone/DNA topoisomerase II/histidine kinase"/>
    <property type="match status" value="1"/>
</dbReference>
<gene>
    <name evidence="11" type="ORF">K1Y72_31575</name>
</gene>
<keyword evidence="9" id="KW-0472">Membrane</keyword>
<dbReference type="Gene3D" id="3.30.565.10">
    <property type="entry name" value="Histidine kinase-like ATPase, C-terminal domain"/>
    <property type="match status" value="1"/>
</dbReference>
<keyword evidence="6 11" id="KW-0418">Kinase</keyword>
<dbReference type="EMBL" id="JAIBOA010000028">
    <property type="protein sequence ID" value="MBW8486947.1"/>
    <property type="molecule type" value="Genomic_DNA"/>
</dbReference>
<accession>A0ABS7G2N6</accession>
<proteinExistence type="predicted"/>
<evidence type="ECO:0000256" key="1">
    <source>
        <dbReference type="ARBA" id="ARBA00000085"/>
    </source>
</evidence>
<evidence type="ECO:0000256" key="7">
    <source>
        <dbReference type="ARBA" id="ARBA00022840"/>
    </source>
</evidence>
<evidence type="ECO:0000256" key="6">
    <source>
        <dbReference type="ARBA" id="ARBA00022777"/>
    </source>
</evidence>
<feature type="transmembrane region" description="Helical" evidence="9">
    <location>
        <begin position="105"/>
        <end position="125"/>
    </location>
</feature>
<keyword evidence="9" id="KW-1133">Transmembrane helix</keyword>
<dbReference type="Proteomes" id="UP000774570">
    <property type="component" value="Unassembled WGS sequence"/>
</dbReference>
<reference evidence="11 12" key="1">
    <citation type="submission" date="2021-07" db="EMBL/GenBank/DDBJ databases">
        <title>Actinomadura sp. PM05-2 isolated from lichen.</title>
        <authorList>
            <person name="Somphong A."/>
            <person name="Phongsopitanun W."/>
            <person name="Tanasupawat S."/>
            <person name="Peongsungnone V."/>
        </authorList>
    </citation>
    <scope>NUCLEOTIDE SEQUENCE [LARGE SCALE GENOMIC DNA]</scope>
    <source>
        <strain evidence="11 12">PM05-2</strain>
    </source>
</reference>
<keyword evidence="8" id="KW-0902">Two-component regulatory system</keyword>
<keyword evidence="7" id="KW-0067">ATP-binding</keyword>
<keyword evidence="4" id="KW-0808">Transferase</keyword>
<dbReference type="InterPro" id="IPR050482">
    <property type="entry name" value="Sensor_HK_TwoCompSys"/>
</dbReference>
<keyword evidence="3" id="KW-0597">Phosphoprotein</keyword>
<keyword evidence="9" id="KW-0812">Transmembrane</keyword>
<feature type="transmembrane region" description="Helical" evidence="9">
    <location>
        <begin position="77"/>
        <end position="93"/>
    </location>
</feature>
<evidence type="ECO:0000256" key="8">
    <source>
        <dbReference type="ARBA" id="ARBA00023012"/>
    </source>
</evidence>
<dbReference type="PANTHER" id="PTHR24421:SF10">
    <property type="entry name" value="NITRATE_NITRITE SENSOR PROTEIN NARQ"/>
    <property type="match status" value="1"/>
</dbReference>
<evidence type="ECO:0000256" key="9">
    <source>
        <dbReference type="SAM" id="Phobius"/>
    </source>
</evidence>
<dbReference type="Pfam" id="PF07730">
    <property type="entry name" value="HisKA_3"/>
    <property type="match status" value="1"/>
</dbReference>
<protein>
    <recommendedName>
        <fullName evidence="2">histidine kinase</fullName>
        <ecNumber evidence="2">2.7.13.3</ecNumber>
    </recommendedName>
</protein>
<evidence type="ECO:0000313" key="12">
    <source>
        <dbReference type="Proteomes" id="UP000774570"/>
    </source>
</evidence>
<keyword evidence="5" id="KW-0547">Nucleotide-binding</keyword>
<evidence type="ECO:0000313" key="11">
    <source>
        <dbReference type="EMBL" id="MBW8486947.1"/>
    </source>
</evidence>
<keyword evidence="12" id="KW-1185">Reference proteome</keyword>
<dbReference type="InterPro" id="IPR011712">
    <property type="entry name" value="Sig_transdc_His_kin_sub3_dim/P"/>
</dbReference>
<feature type="domain" description="Signal transduction histidine kinase subgroup 3 dimerisation and phosphoacceptor" evidence="10">
    <location>
        <begin position="158"/>
        <end position="223"/>
    </location>
</feature>
<dbReference type="PANTHER" id="PTHR24421">
    <property type="entry name" value="NITRATE/NITRITE SENSOR PROTEIN NARX-RELATED"/>
    <property type="match status" value="1"/>
</dbReference>
<comment type="catalytic activity">
    <reaction evidence="1">
        <text>ATP + protein L-histidine = ADP + protein N-phospho-L-histidine.</text>
        <dbReference type="EC" id="2.7.13.3"/>
    </reaction>
</comment>
<dbReference type="GO" id="GO:0016301">
    <property type="term" value="F:kinase activity"/>
    <property type="evidence" value="ECO:0007669"/>
    <property type="project" value="UniProtKB-KW"/>
</dbReference>
<organism evidence="11 12">
    <name type="scientific">Actinomadura parmotrematis</name>
    <dbReference type="NCBI Taxonomy" id="2864039"/>
    <lineage>
        <taxon>Bacteria</taxon>
        <taxon>Bacillati</taxon>
        <taxon>Actinomycetota</taxon>
        <taxon>Actinomycetes</taxon>
        <taxon>Streptosporangiales</taxon>
        <taxon>Thermomonosporaceae</taxon>
        <taxon>Actinomadura</taxon>
    </lineage>
</organism>
<evidence type="ECO:0000256" key="5">
    <source>
        <dbReference type="ARBA" id="ARBA00022741"/>
    </source>
</evidence>
<evidence type="ECO:0000256" key="2">
    <source>
        <dbReference type="ARBA" id="ARBA00012438"/>
    </source>
</evidence>